<name>A0A0R1XT25_9LACO</name>
<keyword evidence="5" id="KW-1185">Reference proteome</keyword>
<gene>
    <name evidence="4" type="ORF">FD32_GL000342</name>
</gene>
<evidence type="ECO:0000313" key="5">
    <source>
        <dbReference type="Proteomes" id="UP000051412"/>
    </source>
</evidence>
<sequence>MTKLAGRADYLTGKDQSDVVVLNFSDMNNRTIDISNVKEKVVIIELSSDFLEQPQDITIKGLDSDTKDGQVVIINVQSSKDALNLATKTRLIYDDNTQLSPNESHAKPNHILWNFGNKVKTVNISSGYFMGSVLAPNAEVNVDVNVDGNLVAQTVNIRGGESHRWDLWEPVTPIFPRPVIPHWHGEEEFVEPSKDHGKPDGGKNTPGKPSDGKQPVKADIDKSQYSQPGKSDQPSQPTSPVKSQDSKPGKSSNVTKPTTPVQPTSPSEPVEPGKSTNVTKPTSSVRPTSPSKPTEPGKSSNVMKPTTPVQPTLPSKPTEPGKSSNVTKPTSPVQPTNPGKPAQPVKAIEHSQSSAEFAQLPQTGNMDNKLGIIGLMVASVVMAINLLKKEF</sequence>
<feature type="compositionally biased region" description="Polar residues" evidence="1">
    <location>
        <begin position="249"/>
        <end position="267"/>
    </location>
</feature>
<dbReference type="PANTHER" id="PTHR10068">
    <property type="entry name" value="BONE MARROW PROTEOGLYCAN"/>
    <property type="match status" value="1"/>
</dbReference>
<evidence type="ECO:0000259" key="3">
    <source>
        <dbReference type="Pfam" id="PF20597"/>
    </source>
</evidence>
<keyword evidence="2" id="KW-1133">Transmembrane helix</keyword>
<keyword evidence="2" id="KW-0812">Transmembrane</keyword>
<feature type="transmembrane region" description="Helical" evidence="2">
    <location>
        <begin position="370"/>
        <end position="387"/>
    </location>
</feature>
<dbReference type="STRING" id="1423782.FD32_GL000342"/>
<organism evidence="4 5">
    <name type="scientific">Limosilactobacillus panis DSM 6035</name>
    <dbReference type="NCBI Taxonomy" id="1423782"/>
    <lineage>
        <taxon>Bacteria</taxon>
        <taxon>Bacillati</taxon>
        <taxon>Bacillota</taxon>
        <taxon>Bacilli</taxon>
        <taxon>Lactobacillales</taxon>
        <taxon>Lactobacillaceae</taxon>
        <taxon>Limosilactobacillus</taxon>
    </lineage>
</organism>
<comment type="caution">
    <text evidence="4">The sequence shown here is derived from an EMBL/GenBank/DDBJ whole genome shotgun (WGS) entry which is preliminary data.</text>
</comment>
<reference evidence="4 5" key="1">
    <citation type="journal article" date="2015" name="Genome Announc.">
        <title>Expanding the biotechnology potential of lactobacilli through comparative genomics of 213 strains and associated genera.</title>
        <authorList>
            <person name="Sun Z."/>
            <person name="Harris H.M."/>
            <person name="McCann A."/>
            <person name="Guo C."/>
            <person name="Argimon S."/>
            <person name="Zhang W."/>
            <person name="Yang X."/>
            <person name="Jeffery I.B."/>
            <person name="Cooney J.C."/>
            <person name="Kagawa T.F."/>
            <person name="Liu W."/>
            <person name="Song Y."/>
            <person name="Salvetti E."/>
            <person name="Wrobel A."/>
            <person name="Rasinkangas P."/>
            <person name="Parkhill J."/>
            <person name="Rea M.C."/>
            <person name="O'Sullivan O."/>
            <person name="Ritari J."/>
            <person name="Douillard F.P."/>
            <person name="Paul Ross R."/>
            <person name="Yang R."/>
            <person name="Briner A.E."/>
            <person name="Felis G.E."/>
            <person name="de Vos W.M."/>
            <person name="Barrangou R."/>
            <person name="Klaenhammer T.R."/>
            <person name="Caufield P.W."/>
            <person name="Cui Y."/>
            <person name="Zhang H."/>
            <person name="O'Toole P.W."/>
        </authorList>
    </citation>
    <scope>NUCLEOTIDE SEQUENCE [LARGE SCALE GENOMIC DNA]</scope>
    <source>
        <strain evidence="4 5">DSM 6035</strain>
    </source>
</reference>
<feature type="compositionally biased region" description="Basic and acidic residues" evidence="1">
    <location>
        <begin position="189"/>
        <end position="201"/>
    </location>
</feature>
<feature type="region of interest" description="Disordered" evidence="1">
    <location>
        <begin position="189"/>
        <end position="360"/>
    </location>
</feature>
<dbReference type="Pfam" id="PF20597">
    <property type="entry name" value="pAdhesive_15"/>
    <property type="match status" value="1"/>
</dbReference>
<evidence type="ECO:0000256" key="1">
    <source>
        <dbReference type="SAM" id="MobiDB-lite"/>
    </source>
</evidence>
<dbReference type="PATRIC" id="fig|1423782.4.peg.350"/>
<dbReference type="NCBIfam" id="TIGR04215">
    <property type="entry name" value="choice_anch_A"/>
    <property type="match status" value="1"/>
</dbReference>
<feature type="compositionally biased region" description="Polar residues" evidence="1">
    <location>
        <begin position="350"/>
        <end position="360"/>
    </location>
</feature>
<protein>
    <recommendedName>
        <fullName evidence="3">Choice-of-anchor A domain-containing protein</fullName>
    </recommendedName>
</protein>
<feature type="domain" description="Choice-of-anchor A" evidence="3">
    <location>
        <begin position="22"/>
        <end position="163"/>
    </location>
</feature>
<keyword evidence="2" id="KW-0472">Membrane</keyword>
<dbReference type="AlphaFoldDB" id="A0A0R1XT25"/>
<dbReference type="InterPro" id="IPR026588">
    <property type="entry name" value="Choice_anch_A"/>
</dbReference>
<feature type="compositionally biased region" description="Polar residues" evidence="1">
    <location>
        <begin position="274"/>
        <end position="337"/>
    </location>
</feature>
<accession>A0A0R1XT25</accession>
<evidence type="ECO:0000256" key="2">
    <source>
        <dbReference type="SAM" id="Phobius"/>
    </source>
</evidence>
<feature type="compositionally biased region" description="Basic and acidic residues" evidence="1">
    <location>
        <begin position="210"/>
        <end position="222"/>
    </location>
</feature>
<proteinExistence type="predicted"/>
<evidence type="ECO:0000313" key="4">
    <source>
        <dbReference type="EMBL" id="KRM30246.1"/>
    </source>
</evidence>
<dbReference type="PANTHER" id="PTHR10068:SF14">
    <property type="entry name" value="CELL WALL ADHESIN EAP1"/>
    <property type="match status" value="1"/>
</dbReference>
<dbReference type="Proteomes" id="UP000051412">
    <property type="component" value="Unassembled WGS sequence"/>
</dbReference>
<dbReference type="EMBL" id="AZGM01000012">
    <property type="protein sequence ID" value="KRM30246.1"/>
    <property type="molecule type" value="Genomic_DNA"/>
</dbReference>
<feature type="compositionally biased region" description="Polar residues" evidence="1">
    <location>
        <begin position="223"/>
        <end position="243"/>
    </location>
</feature>